<keyword evidence="5" id="KW-1185">Reference proteome</keyword>
<dbReference type="InterPro" id="IPR009006">
    <property type="entry name" value="Ala_racemase/Decarboxylase_C"/>
</dbReference>
<keyword evidence="2" id="KW-0663">Pyridoxal phosphate</keyword>
<dbReference type="PANTHER" id="PTHR43727:SF2">
    <property type="entry name" value="GROUP IV DECARBOXYLASE"/>
    <property type="match status" value="1"/>
</dbReference>
<gene>
    <name evidence="4" type="ORF">KO481_38980</name>
</gene>
<dbReference type="SUPFAM" id="SSF50621">
    <property type="entry name" value="Alanine racemase C-terminal domain-like"/>
    <property type="match status" value="1"/>
</dbReference>
<dbReference type="Gene3D" id="2.40.37.10">
    <property type="entry name" value="Lyase, Ornithine Decarboxylase, Chain A, domain 1"/>
    <property type="match status" value="1"/>
</dbReference>
<dbReference type="Gene3D" id="3.20.20.10">
    <property type="entry name" value="Alanine racemase"/>
    <property type="match status" value="1"/>
</dbReference>
<name>A0ABS6BB35_9NOCA</name>
<dbReference type="EC" id="5.1.1.1" evidence="4"/>
<dbReference type="InterPro" id="IPR029066">
    <property type="entry name" value="PLP-binding_barrel"/>
</dbReference>
<dbReference type="InterPro" id="IPR000183">
    <property type="entry name" value="Orn/DAP/Arg_de-COase"/>
</dbReference>
<dbReference type="GO" id="GO:0008784">
    <property type="term" value="F:alanine racemase activity"/>
    <property type="evidence" value="ECO:0007669"/>
    <property type="project" value="UniProtKB-EC"/>
</dbReference>
<dbReference type="EMBL" id="JAHKNI010000022">
    <property type="protein sequence ID" value="MBU3067494.1"/>
    <property type="molecule type" value="Genomic_DNA"/>
</dbReference>
<comment type="cofactor">
    <cofactor evidence="1">
        <name>pyridoxal 5'-phosphate</name>
        <dbReference type="ChEBI" id="CHEBI:597326"/>
    </cofactor>
</comment>
<dbReference type="PRINTS" id="PR01179">
    <property type="entry name" value="ODADCRBXLASE"/>
</dbReference>
<evidence type="ECO:0000313" key="5">
    <source>
        <dbReference type="Proteomes" id="UP000733379"/>
    </source>
</evidence>
<proteinExistence type="predicted"/>
<evidence type="ECO:0000313" key="4">
    <source>
        <dbReference type="EMBL" id="MBU3067494.1"/>
    </source>
</evidence>
<dbReference type="Proteomes" id="UP000733379">
    <property type="component" value="Unassembled WGS sequence"/>
</dbReference>
<dbReference type="InterPro" id="IPR022644">
    <property type="entry name" value="De-COase2_N"/>
</dbReference>
<evidence type="ECO:0000256" key="1">
    <source>
        <dbReference type="ARBA" id="ARBA00001933"/>
    </source>
</evidence>
<sequence>MPAHRDEWEQRLLEDPDLLGDMAFAIGRPFHVMYPERVGRNIDGFRAVFEQAGVDGAIFYGKKANKAACVVRACADHGAGVDVASVSELVAALANGVRGEDLVVTGPAKSPELLWLATRHGALIAVDEPGELDRLVELGSAVRVLLRVLPPGSDSRFGMTPAELDAAVNRADLGPIMLEGFSFHLSGYDPIPRSELAAALVDRCLAARARGHRARTISIGGGFAVDYVGVEAWQGFLAAAGPGRFHAGKSFDTYYPYHCDTPGPVMLAAVLDHAQLARRLRENGIRLAIEPGRALLDRAGSTVLRVQGVKIRTAQGHPYQLLTVDGTSLSLSEQWFDSEYLPDPVLWPTRPGAGTPACVGAATCLESDMLSWRRIPLPRAATIGDLLVYPNTAGYQMDSNESAFHGLPIPPKVVLRSTPDGRMRWRLDTGPL</sequence>
<feature type="domain" description="Orn/DAP/Arg decarboxylase 2 N-terminal" evidence="3">
    <location>
        <begin position="55"/>
        <end position="229"/>
    </location>
</feature>
<dbReference type="SUPFAM" id="SSF51419">
    <property type="entry name" value="PLP-binding barrel"/>
    <property type="match status" value="1"/>
</dbReference>
<dbReference type="Pfam" id="PF02784">
    <property type="entry name" value="Orn_Arg_deC_N"/>
    <property type="match status" value="1"/>
</dbReference>
<reference evidence="4 5" key="1">
    <citation type="submission" date="2021-06" db="EMBL/GenBank/DDBJ databases">
        <title>Actinomycetes sequencing.</title>
        <authorList>
            <person name="Shan Q."/>
        </authorList>
    </citation>
    <scope>NUCLEOTIDE SEQUENCE [LARGE SCALE GENOMIC DNA]</scope>
    <source>
        <strain evidence="4 5">NEAU-G5</strain>
    </source>
</reference>
<organism evidence="4 5">
    <name type="scientific">Nocardia albiluteola</name>
    <dbReference type="NCBI Taxonomy" id="2842303"/>
    <lineage>
        <taxon>Bacteria</taxon>
        <taxon>Bacillati</taxon>
        <taxon>Actinomycetota</taxon>
        <taxon>Actinomycetes</taxon>
        <taxon>Mycobacteriales</taxon>
        <taxon>Nocardiaceae</taxon>
        <taxon>Nocardia</taxon>
    </lineage>
</organism>
<protein>
    <submittedName>
        <fullName evidence="4">Alanine racemase</fullName>
        <ecNumber evidence="4">5.1.1.1</ecNumber>
    </submittedName>
</protein>
<evidence type="ECO:0000259" key="3">
    <source>
        <dbReference type="Pfam" id="PF02784"/>
    </source>
</evidence>
<keyword evidence="4" id="KW-0413">Isomerase</keyword>
<comment type="caution">
    <text evidence="4">The sequence shown here is derived from an EMBL/GenBank/DDBJ whole genome shotgun (WGS) entry which is preliminary data.</text>
</comment>
<evidence type="ECO:0000256" key="2">
    <source>
        <dbReference type="ARBA" id="ARBA00022898"/>
    </source>
</evidence>
<accession>A0ABS6BB35</accession>
<dbReference type="PANTHER" id="PTHR43727">
    <property type="entry name" value="DIAMINOPIMELATE DECARBOXYLASE"/>
    <property type="match status" value="1"/>
</dbReference>